<dbReference type="PROSITE" id="PS50157">
    <property type="entry name" value="ZINC_FINGER_C2H2_2"/>
    <property type="match status" value="1"/>
</dbReference>
<keyword evidence="2" id="KW-0863">Zinc-finger</keyword>
<dbReference type="InterPro" id="IPR036770">
    <property type="entry name" value="Ankyrin_rpt-contain_sf"/>
</dbReference>
<feature type="domain" description="C2H2-type" evidence="3">
    <location>
        <begin position="561"/>
        <end position="586"/>
    </location>
</feature>
<dbReference type="GO" id="GO:0008270">
    <property type="term" value="F:zinc ion binding"/>
    <property type="evidence" value="ECO:0007669"/>
    <property type="project" value="UniProtKB-KW"/>
</dbReference>
<dbReference type="EMBL" id="MCFA01000056">
    <property type="protein sequence ID" value="ORY11932.1"/>
    <property type="molecule type" value="Genomic_DNA"/>
</dbReference>
<dbReference type="InterPro" id="IPR025676">
    <property type="entry name" value="Clr5_dom"/>
</dbReference>
<dbReference type="Pfam" id="PF14420">
    <property type="entry name" value="Clr5"/>
    <property type="match status" value="1"/>
</dbReference>
<keyword evidence="2" id="KW-0479">Metal-binding</keyword>
<dbReference type="PROSITE" id="PS00028">
    <property type="entry name" value="ZINC_FINGER_C2H2_1"/>
    <property type="match status" value="1"/>
</dbReference>
<dbReference type="Proteomes" id="UP000193144">
    <property type="component" value="Unassembled WGS sequence"/>
</dbReference>
<proteinExistence type="predicted"/>
<evidence type="ECO:0000259" key="3">
    <source>
        <dbReference type="PROSITE" id="PS50157"/>
    </source>
</evidence>
<organism evidence="4 5">
    <name type="scientific">Clohesyomyces aquaticus</name>
    <dbReference type="NCBI Taxonomy" id="1231657"/>
    <lineage>
        <taxon>Eukaryota</taxon>
        <taxon>Fungi</taxon>
        <taxon>Dikarya</taxon>
        <taxon>Ascomycota</taxon>
        <taxon>Pezizomycotina</taxon>
        <taxon>Dothideomycetes</taxon>
        <taxon>Pleosporomycetidae</taxon>
        <taxon>Pleosporales</taxon>
        <taxon>Lindgomycetaceae</taxon>
        <taxon>Clohesyomyces</taxon>
    </lineage>
</organism>
<dbReference type="STRING" id="1231657.A0A1Y1ZNX0"/>
<dbReference type="SMART" id="SM00248">
    <property type="entry name" value="ANK"/>
    <property type="match status" value="4"/>
</dbReference>
<feature type="repeat" description="ANK" evidence="1">
    <location>
        <begin position="107"/>
        <end position="140"/>
    </location>
</feature>
<dbReference type="SUPFAM" id="SSF48403">
    <property type="entry name" value="Ankyrin repeat"/>
    <property type="match status" value="1"/>
</dbReference>
<dbReference type="AlphaFoldDB" id="A0A1Y1ZNX0"/>
<dbReference type="Pfam" id="PF13606">
    <property type="entry name" value="Ank_3"/>
    <property type="match status" value="1"/>
</dbReference>
<sequence length="625" mass="71978">MTKNWDEVHEVIRRLYVSERRPLSEVMKILQTDPRYKFSAHERSFRIKLREWQFTRERRISVRRSPNAVIPPPASWDRNLRHAIERNQSYELNTLVEQISNLPHLDNGMPLIHYAALCGSSERVFRVLINHGADIDILHNHEGINSSIMQVLLRNHSRISRSSRSHSEIYKTLRYLFSQGVDLHPLGTGERTPFDIFIDPWRTDPEWYLTATEYERSCLRSFLSNGAVIETPFHSRRCPQSNSQTFLHIALFHTDLPTARFIIENTKSLPGSNGETLLPEFLKGCQDTCSLSSGLFPDLLQALLDGGADPNALNVLGQPPLFTLLSRDLPTVPTALLDCVTCLINRGADPFLPCEDGRTTIEYLLRNLDVFDNVGLELAEVFITGTSDTRFSWASAYFPITNEFERYSKSTPFWTAVVQHLPERYAEDFAKTALSVSTWMYLDNFLPVANTTDAILEIIEVLWLRERHGFPGYNVPEGVLLRLLSNLVTQRQPEPPSDLRFGMMSGYLLQNPLRPPPAKFSGGVFQDSDMTYMCPICPTIPGVYLENWQLKDHYEQHAHAFVCGERHCEQRFKSRTALDDHEKAQHWYLCDFIFGDLTMCGIRFKSAVDFEQHKKDQGHRIEWEM</sequence>
<keyword evidence="2" id="KW-0862">Zinc</keyword>
<gene>
    <name evidence="4" type="ORF">BCR34DRAFT_564610</name>
</gene>
<reference evidence="4 5" key="1">
    <citation type="submission" date="2016-07" db="EMBL/GenBank/DDBJ databases">
        <title>Pervasive Adenine N6-methylation of Active Genes in Fungi.</title>
        <authorList>
            <consortium name="DOE Joint Genome Institute"/>
            <person name="Mondo S.J."/>
            <person name="Dannebaum R.O."/>
            <person name="Kuo R.C."/>
            <person name="Labutti K."/>
            <person name="Haridas S."/>
            <person name="Kuo A."/>
            <person name="Salamov A."/>
            <person name="Ahrendt S.R."/>
            <person name="Lipzen A."/>
            <person name="Sullivan W."/>
            <person name="Andreopoulos W.B."/>
            <person name="Clum A."/>
            <person name="Lindquist E."/>
            <person name="Daum C."/>
            <person name="Ramamoorthy G.K."/>
            <person name="Gryganskyi A."/>
            <person name="Culley D."/>
            <person name="Magnuson J.K."/>
            <person name="James T.Y."/>
            <person name="O'Malley M.A."/>
            <person name="Stajich J.E."/>
            <person name="Spatafora J.W."/>
            <person name="Visel A."/>
            <person name="Grigoriev I.V."/>
        </authorList>
    </citation>
    <scope>NUCLEOTIDE SEQUENCE [LARGE SCALE GENOMIC DNA]</scope>
    <source>
        <strain evidence="4 5">CBS 115471</strain>
    </source>
</reference>
<protein>
    <recommendedName>
        <fullName evidence="3">C2H2-type domain-containing protein</fullName>
    </recommendedName>
</protein>
<evidence type="ECO:0000256" key="1">
    <source>
        <dbReference type="PROSITE-ProRule" id="PRU00023"/>
    </source>
</evidence>
<evidence type="ECO:0000256" key="2">
    <source>
        <dbReference type="PROSITE-ProRule" id="PRU00042"/>
    </source>
</evidence>
<dbReference type="InterPro" id="IPR002110">
    <property type="entry name" value="Ankyrin_rpt"/>
</dbReference>
<dbReference type="SMART" id="SM00355">
    <property type="entry name" value="ZnF_C2H2"/>
    <property type="match status" value="3"/>
</dbReference>
<keyword evidence="1" id="KW-0040">ANK repeat</keyword>
<evidence type="ECO:0000313" key="4">
    <source>
        <dbReference type="EMBL" id="ORY11932.1"/>
    </source>
</evidence>
<dbReference type="PROSITE" id="PS50088">
    <property type="entry name" value="ANK_REPEAT"/>
    <property type="match status" value="1"/>
</dbReference>
<evidence type="ECO:0000313" key="5">
    <source>
        <dbReference type="Proteomes" id="UP000193144"/>
    </source>
</evidence>
<dbReference type="PROSITE" id="PS50297">
    <property type="entry name" value="ANK_REP_REGION"/>
    <property type="match status" value="1"/>
</dbReference>
<dbReference type="OrthoDB" id="3896584at2759"/>
<accession>A0A1Y1ZNX0</accession>
<keyword evidence="5" id="KW-1185">Reference proteome</keyword>
<name>A0A1Y1ZNX0_9PLEO</name>
<dbReference type="InterPro" id="IPR013087">
    <property type="entry name" value="Znf_C2H2_type"/>
</dbReference>
<comment type="caution">
    <text evidence="4">The sequence shown here is derived from an EMBL/GenBank/DDBJ whole genome shotgun (WGS) entry which is preliminary data.</text>
</comment>
<dbReference type="Gene3D" id="1.25.40.20">
    <property type="entry name" value="Ankyrin repeat-containing domain"/>
    <property type="match status" value="2"/>
</dbReference>